<dbReference type="RefSeq" id="WP_209668032.1">
    <property type="nucleotide sequence ID" value="NZ_JAGGMS010000001.1"/>
</dbReference>
<dbReference type="EMBL" id="JAGGMS010000001">
    <property type="protein sequence ID" value="MBP2185094.1"/>
    <property type="molecule type" value="Genomic_DNA"/>
</dbReference>
<organism evidence="4 5">
    <name type="scientific">Amycolatopsis magusensis</name>
    <dbReference type="NCBI Taxonomy" id="882444"/>
    <lineage>
        <taxon>Bacteria</taxon>
        <taxon>Bacillati</taxon>
        <taxon>Actinomycetota</taxon>
        <taxon>Actinomycetes</taxon>
        <taxon>Pseudonocardiales</taxon>
        <taxon>Pseudonocardiaceae</taxon>
        <taxon>Amycolatopsis</taxon>
    </lineage>
</organism>
<sequence>MSEPSGAAPDDLPEELPAELPAELWPDVQPDAARRLMLAGVESFARRGFHATTTRDIAGRAGMSPAALYVHFPSKAALLFAISKYGHEQTLLLVERVVARPDSATDKMIALVEDFVAWHARRHTVARVVQYELQALPEAEYEEVGQLRRRIEQLVRELITEGVASGEFTVPEPRTAARAVLSLGVDVARWYTDRMRKSPAALGREYAGLVLGMLGAKTGD</sequence>
<keyword evidence="5" id="KW-1185">Reference proteome</keyword>
<dbReference type="InterPro" id="IPR009057">
    <property type="entry name" value="Homeodomain-like_sf"/>
</dbReference>
<dbReference type="InterPro" id="IPR036271">
    <property type="entry name" value="Tet_transcr_reg_TetR-rel_C_sf"/>
</dbReference>
<feature type="domain" description="HTH tetR-type" evidence="3">
    <location>
        <begin position="30"/>
        <end position="90"/>
    </location>
</feature>
<dbReference type="SUPFAM" id="SSF46689">
    <property type="entry name" value="Homeodomain-like"/>
    <property type="match status" value="1"/>
</dbReference>
<dbReference type="Pfam" id="PF17932">
    <property type="entry name" value="TetR_C_24"/>
    <property type="match status" value="1"/>
</dbReference>
<feature type="DNA-binding region" description="H-T-H motif" evidence="2">
    <location>
        <begin position="53"/>
        <end position="72"/>
    </location>
</feature>
<reference evidence="4 5" key="1">
    <citation type="submission" date="2021-03" db="EMBL/GenBank/DDBJ databases">
        <title>Sequencing the genomes of 1000 actinobacteria strains.</title>
        <authorList>
            <person name="Klenk H.-P."/>
        </authorList>
    </citation>
    <scope>NUCLEOTIDE SEQUENCE [LARGE SCALE GENOMIC DNA]</scope>
    <source>
        <strain evidence="4 5">DSM 45510</strain>
    </source>
</reference>
<dbReference type="Pfam" id="PF00440">
    <property type="entry name" value="TetR_N"/>
    <property type="match status" value="1"/>
</dbReference>
<gene>
    <name evidence="4" type="ORF">JOM49_006620</name>
</gene>
<dbReference type="PRINTS" id="PR00455">
    <property type="entry name" value="HTHTETR"/>
</dbReference>
<name>A0ABS4Q1Y2_9PSEU</name>
<keyword evidence="1 2" id="KW-0238">DNA-binding</keyword>
<dbReference type="InterPro" id="IPR041490">
    <property type="entry name" value="KstR2_TetR_C"/>
</dbReference>
<evidence type="ECO:0000313" key="5">
    <source>
        <dbReference type="Proteomes" id="UP000741013"/>
    </source>
</evidence>
<dbReference type="PANTHER" id="PTHR30055:SF200">
    <property type="entry name" value="HTH-TYPE TRANSCRIPTIONAL REPRESSOR BDCR"/>
    <property type="match status" value="1"/>
</dbReference>
<accession>A0ABS4Q1Y2</accession>
<dbReference type="SUPFAM" id="SSF48498">
    <property type="entry name" value="Tetracyclin repressor-like, C-terminal domain"/>
    <property type="match status" value="1"/>
</dbReference>
<evidence type="ECO:0000259" key="3">
    <source>
        <dbReference type="PROSITE" id="PS50977"/>
    </source>
</evidence>
<protein>
    <submittedName>
        <fullName evidence="4">AcrR family transcriptional regulator</fullName>
    </submittedName>
</protein>
<evidence type="ECO:0000256" key="2">
    <source>
        <dbReference type="PROSITE-ProRule" id="PRU00335"/>
    </source>
</evidence>
<dbReference type="PROSITE" id="PS50977">
    <property type="entry name" value="HTH_TETR_2"/>
    <property type="match status" value="1"/>
</dbReference>
<dbReference type="InterPro" id="IPR050109">
    <property type="entry name" value="HTH-type_TetR-like_transc_reg"/>
</dbReference>
<dbReference type="Proteomes" id="UP000741013">
    <property type="component" value="Unassembled WGS sequence"/>
</dbReference>
<evidence type="ECO:0000256" key="1">
    <source>
        <dbReference type="ARBA" id="ARBA00023125"/>
    </source>
</evidence>
<proteinExistence type="predicted"/>
<dbReference type="PANTHER" id="PTHR30055">
    <property type="entry name" value="HTH-TYPE TRANSCRIPTIONAL REGULATOR RUTR"/>
    <property type="match status" value="1"/>
</dbReference>
<dbReference type="InterPro" id="IPR001647">
    <property type="entry name" value="HTH_TetR"/>
</dbReference>
<dbReference type="Gene3D" id="1.10.357.10">
    <property type="entry name" value="Tetracycline Repressor, domain 2"/>
    <property type="match status" value="1"/>
</dbReference>
<comment type="caution">
    <text evidence="4">The sequence shown here is derived from an EMBL/GenBank/DDBJ whole genome shotgun (WGS) entry which is preliminary data.</text>
</comment>
<evidence type="ECO:0000313" key="4">
    <source>
        <dbReference type="EMBL" id="MBP2185094.1"/>
    </source>
</evidence>